<evidence type="ECO:0000313" key="1">
    <source>
        <dbReference type="EMBL" id="AUN98435.1"/>
    </source>
</evidence>
<sequence>MKNLVLIAAFLFSTSVFAEGFRAFECEVSRLTKNQNEELSLKMNSKLTFIEKVRSWSLSVEELELSSYDQHGPAMKYETELVGKNEVGYFFYLDLSLEYELDIDVKTLEAKLYWWGLGERLKLADLGCTLEQ</sequence>
<protein>
    <submittedName>
        <fullName evidence="1">Uncharacterized protein</fullName>
    </submittedName>
</protein>
<dbReference type="EMBL" id="CP025704">
    <property type="protein sequence ID" value="AUN98435.1"/>
    <property type="molecule type" value="Genomic_DNA"/>
</dbReference>
<reference evidence="1 2" key="1">
    <citation type="submission" date="2018-01" db="EMBL/GenBank/DDBJ databases">
        <title>Complete genome sequence of Bacteriovorax stolpii DSM12778.</title>
        <authorList>
            <person name="Tang B."/>
            <person name="Chang J."/>
        </authorList>
    </citation>
    <scope>NUCLEOTIDE SEQUENCE [LARGE SCALE GENOMIC DNA]</scope>
    <source>
        <strain evidence="1 2">DSM 12778</strain>
    </source>
</reference>
<name>A0A2K9NTM5_BACTC</name>
<gene>
    <name evidence="1" type="ORF">C0V70_10020</name>
</gene>
<accession>A0A2K9NTM5</accession>
<dbReference type="Proteomes" id="UP000235584">
    <property type="component" value="Chromosome"/>
</dbReference>
<proteinExistence type="predicted"/>
<evidence type="ECO:0000313" key="2">
    <source>
        <dbReference type="Proteomes" id="UP000235584"/>
    </source>
</evidence>
<dbReference type="AlphaFoldDB" id="A0A2K9NTM5"/>
<organism evidence="1 2">
    <name type="scientific">Bacteriovorax stolpii</name>
    <name type="common">Bdellovibrio stolpii</name>
    <dbReference type="NCBI Taxonomy" id="960"/>
    <lineage>
        <taxon>Bacteria</taxon>
        <taxon>Pseudomonadati</taxon>
        <taxon>Bdellovibrionota</taxon>
        <taxon>Bacteriovoracia</taxon>
        <taxon>Bacteriovoracales</taxon>
        <taxon>Bacteriovoracaceae</taxon>
        <taxon>Bacteriovorax</taxon>
    </lineage>
</organism>
<dbReference type="KEGG" id="bsto:C0V70_10020"/>
<keyword evidence="2" id="KW-1185">Reference proteome</keyword>
<dbReference type="RefSeq" id="WP_102243726.1">
    <property type="nucleotide sequence ID" value="NZ_CP025704.1"/>
</dbReference>